<feature type="compositionally biased region" description="Basic and acidic residues" evidence="2">
    <location>
        <begin position="1202"/>
        <end position="1232"/>
    </location>
</feature>
<evidence type="ECO:0000313" key="4">
    <source>
        <dbReference type="Proteomes" id="UP000601435"/>
    </source>
</evidence>
<dbReference type="InterPro" id="IPR038558">
    <property type="entry name" value="SAS-6_N_sf"/>
</dbReference>
<gene>
    <name evidence="3" type="primary">SASS6</name>
    <name evidence="3" type="ORF">SNEC2469_LOCUS642</name>
</gene>
<sequence length="1422" mass="158009">MSRMSSSELMRMAPTLRHCPLTPKGLNRAKSTPFMMVEDSSDDEAKKEIPMSPFLTTPNPVKQTKVPSLVDTTEAAANAKQLEEVPESPPPTVPTPAVKPEALGSPAHAQDFLEFEHLYHKAWRPMVLLKGDLFLVSKTGPRYRTDVTTGIGLTYRPVRWHRKVLWRLPMQIHYLVDAGAKVEVAVVKWSKTLACLSRMRKHAADMQGAERGVVNFTKESDPSYFSIVESNHFRELTHIALRVRQGSDEVVKKHLAHKLRAARAEAASLSQRLAASSEALTQSQKQVNELTARAGVVANERAHLEESLQATHQRELGDLKDEHARALTELQRSSREERTRMESEHKQALRAALDRAQSAEGSVEELKRTRQSLTVTGESCRERLEVAERKLKEASQETSELRLQLKQLEELKFRHERDLNGLQVQLASVKEQLAVREQHTASQAAQIEEAVRERRTLEESLATVKKQAAMAHSMQLQAIEGRLQKALERVRLVLSTEKTPQLAANVHHQYNDKYFLVERSTCIAAASQLNCLAALGLTADQLRGLRAWMPAQVSLRFRSQEKCTFLREEKREEEDPRKRVEEVSVGGVARASWSSKVVTTITEYFWKFETSYTLEAFRGVGAEDADRLLLLSRNGQVELKTSAKSPPPHPEARVPAVNQEVNITWLLQLLSQEGTSPLFKIDRAATGCSTPRRNQDVDKAFAHFTMFTQWANGVSDYLQHLSAVDPRTAPQLPLEGVFAPILPLMVSGQTSSPRPAEPAGTLASLNLASDVPDSLVLSVSDGNRLLNEEMRTMKEQQGNICESLPGNDGIYTHVECGLHLILRHCENVAKRWSEMVEYVEGMLRKQLIDAIGKEVTPALFAAYMRFHYRKLFRQAFQPRQFCFAVRRSERHSPEGTVSIEEDAVGLDESSIRSPIVTIANCASAPCTMSFPLNASTEVSFTGDVYLHGWLSHRFSGASGAALYLTSRARQFSSMLVLVGRVASATSFDPKFAAILQNKDELTIPLELSMIPTPKEFKDAIASLSPQQQAFAKAFRSMQLESTLFGVLVVQIKPQLEKLLNLPDDSLTKEIKLTQDLMDLFIKYQIPSDLLSFSDDTSDAEVAPAQRLEMVKGHVKAMHDMIQQEKEAELLAARQEMEYGAPQLRSQITADSDYSDESMGMSVPLSECEECDEDFGSMDGDCAMPMPEARSAPVVHKRMKVERKMEEVCEKESVSVDKRSMEKDRDRDRDGRDGASAAASSSGRSGQPAQQVQSSQASGQPGGSGGGLPYVRDYTKVPKQMDAQFETLAPDSALRPTIINPGVCWTKRSQKALLAQPVTSTLFFDDQKAEKDAAFDLLDAITKSGALPLSHAALHIVIAATHCFDKTVTETVVQDNVNPIDKVERSTLIVASTVHQQPVAALIDEASVARVSTSSPQLFLEDS</sequence>
<dbReference type="Proteomes" id="UP000601435">
    <property type="component" value="Unassembled WGS sequence"/>
</dbReference>
<keyword evidence="1" id="KW-0175">Coiled coil</keyword>
<evidence type="ECO:0000256" key="2">
    <source>
        <dbReference type="SAM" id="MobiDB-lite"/>
    </source>
</evidence>
<dbReference type="PANTHER" id="PTHR44281">
    <property type="entry name" value="SPINDLE ASSEMBLY ABNORMAL PROTEIN 6 HOMOLOG"/>
    <property type="match status" value="1"/>
</dbReference>
<feature type="region of interest" description="Disordered" evidence="2">
    <location>
        <begin position="1202"/>
        <end position="1271"/>
    </location>
</feature>
<protein>
    <submittedName>
        <fullName evidence="3">SASS6 protein</fullName>
    </submittedName>
</protein>
<dbReference type="EMBL" id="CAJNJA010004114">
    <property type="protein sequence ID" value="CAE7177942.1"/>
    <property type="molecule type" value="Genomic_DNA"/>
</dbReference>
<evidence type="ECO:0000313" key="3">
    <source>
        <dbReference type="EMBL" id="CAE7177942.1"/>
    </source>
</evidence>
<feature type="coiled-coil region" evidence="1">
    <location>
        <begin position="252"/>
        <end position="467"/>
    </location>
</feature>
<name>A0A812IUM3_9DINO</name>
<dbReference type="Gene3D" id="2.170.210.20">
    <property type="entry name" value="Spindle assembly abnormal protein 6, N-terminal domain"/>
    <property type="match status" value="1"/>
</dbReference>
<reference evidence="3" key="1">
    <citation type="submission" date="2021-02" db="EMBL/GenBank/DDBJ databases">
        <authorList>
            <person name="Dougan E. K."/>
            <person name="Rhodes N."/>
            <person name="Thang M."/>
            <person name="Chan C."/>
        </authorList>
    </citation>
    <scope>NUCLEOTIDE SEQUENCE</scope>
</reference>
<proteinExistence type="predicted"/>
<dbReference type="OrthoDB" id="422042at2759"/>
<accession>A0A812IUM3</accession>
<evidence type="ECO:0000256" key="1">
    <source>
        <dbReference type="SAM" id="Coils"/>
    </source>
</evidence>
<keyword evidence="4" id="KW-1185">Reference proteome</keyword>
<feature type="compositionally biased region" description="Low complexity" evidence="2">
    <location>
        <begin position="1233"/>
        <end position="1258"/>
    </location>
</feature>
<dbReference type="PANTHER" id="PTHR44281:SF2">
    <property type="entry name" value="SPINDLE ASSEMBLY ABNORMAL PROTEIN 6 HOMOLOG"/>
    <property type="match status" value="1"/>
</dbReference>
<comment type="caution">
    <text evidence="3">The sequence shown here is derived from an EMBL/GenBank/DDBJ whole genome shotgun (WGS) entry which is preliminary data.</text>
</comment>
<organism evidence="3 4">
    <name type="scientific">Symbiodinium necroappetens</name>
    <dbReference type="NCBI Taxonomy" id="1628268"/>
    <lineage>
        <taxon>Eukaryota</taxon>
        <taxon>Sar</taxon>
        <taxon>Alveolata</taxon>
        <taxon>Dinophyceae</taxon>
        <taxon>Suessiales</taxon>
        <taxon>Symbiodiniaceae</taxon>
        <taxon>Symbiodinium</taxon>
    </lineage>
</organism>